<comment type="caution">
    <text evidence="1">The sequence shown here is derived from an EMBL/GenBank/DDBJ whole genome shotgun (WGS) entry which is preliminary data.</text>
</comment>
<sequence>MSNAAWLVTRPAKRMGICCDCHAVYPVGMMITYNRDTNRGRHVKCPEATETVAAAIPEANGLCPKCGTWCHGDCEATS</sequence>
<dbReference type="AlphaFoldDB" id="A0A0F9PCI5"/>
<evidence type="ECO:0000313" key="1">
    <source>
        <dbReference type="EMBL" id="KKN27809.1"/>
    </source>
</evidence>
<protein>
    <submittedName>
        <fullName evidence="1">Uncharacterized protein</fullName>
    </submittedName>
</protein>
<organism evidence="1">
    <name type="scientific">marine sediment metagenome</name>
    <dbReference type="NCBI Taxonomy" id="412755"/>
    <lineage>
        <taxon>unclassified sequences</taxon>
        <taxon>metagenomes</taxon>
        <taxon>ecological metagenomes</taxon>
    </lineage>
</organism>
<reference evidence="1" key="1">
    <citation type="journal article" date="2015" name="Nature">
        <title>Complex archaea that bridge the gap between prokaryotes and eukaryotes.</title>
        <authorList>
            <person name="Spang A."/>
            <person name="Saw J.H."/>
            <person name="Jorgensen S.L."/>
            <person name="Zaremba-Niedzwiedzka K."/>
            <person name="Martijn J."/>
            <person name="Lind A.E."/>
            <person name="van Eijk R."/>
            <person name="Schleper C."/>
            <person name="Guy L."/>
            <person name="Ettema T.J."/>
        </authorList>
    </citation>
    <scope>NUCLEOTIDE SEQUENCE</scope>
</reference>
<accession>A0A0F9PCI5</accession>
<gene>
    <name evidence="1" type="ORF">LCGC14_0860720</name>
</gene>
<dbReference type="EMBL" id="LAZR01002612">
    <property type="protein sequence ID" value="KKN27809.1"/>
    <property type="molecule type" value="Genomic_DNA"/>
</dbReference>
<proteinExistence type="predicted"/>
<name>A0A0F9PCI5_9ZZZZ</name>